<keyword evidence="1" id="KW-0812">Transmembrane</keyword>
<dbReference type="EMBL" id="LZZM01000237">
    <property type="protein sequence ID" value="OOM70716.1"/>
    <property type="molecule type" value="Genomic_DNA"/>
</dbReference>
<evidence type="ECO:0000256" key="1">
    <source>
        <dbReference type="SAM" id="Phobius"/>
    </source>
</evidence>
<name>A0A1S8SYX8_9CLOT</name>
<comment type="caution">
    <text evidence="2">The sequence shown here is derived from an EMBL/GenBank/DDBJ whole genome shotgun (WGS) entry which is preliminary data.</text>
</comment>
<dbReference type="Proteomes" id="UP000190890">
    <property type="component" value="Unassembled WGS sequence"/>
</dbReference>
<dbReference type="RefSeq" id="WP_077850064.1">
    <property type="nucleotide sequence ID" value="NZ_LZZM01000237.1"/>
</dbReference>
<accession>A0A1S8SYX8</accession>
<gene>
    <name evidence="2" type="ORF">CLPUN_51810</name>
</gene>
<dbReference type="AlphaFoldDB" id="A0A1S8SYX8"/>
<keyword evidence="3" id="KW-1185">Reference proteome</keyword>
<feature type="transmembrane region" description="Helical" evidence="1">
    <location>
        <begin position="12"/>
        <end position="33"/>
    </location>
</feature>
<sequence length="92" mass="10542">MKTEKIVRTLVLIVICILVIQIFLSMLILMLSGNPNSRIGSIASILIMVPGIIFGLFLSKLFELFIGINFVEMYYRFYSFDKTKSLDNDDEI</sequence>
<proteinExistence type="predicted"/>
<dbReference type="STRING" id="29367.CLPUN_51810"/>
<evidence type="ECO:0000313" key="3">
    <source>
        <dbReference type="Proteomes" id="UP000190890"/>
    </source>
</evidence>
<feature type="transmembrane region" description="Helical" evidence="1">
    <location>
        <begin position="39"/>
        <end position="58"/>
    </location>
</feature>
<organism evidence="2 3">
    <name type="scientific">Clostridium puniceum</name>
    <dbReference type="NCBI Taxonomy" id="29367"/>
    <lineage>
        <taxon>Bacteria</taxon>
        <taxon>Bacillati</taxon>
        <taxon>Bacillota</taxon>
        <taxon>Clostridia</taxon>
        <taxon>Eubacteriales</taxon>
        <taxon>Clostridiaceae</taxon>
        <taxon>Clostridium</taxon>
    </lineage>
</organism>
<dbReference type="OrthoDB" id="9951530at2"/>
<keyword evidence="1" id="KW-1133">Transmembrane helix</keyword>
<evidence type="ECO:0000313" key="2">
    <source>
        <dbReference type="EMBL" id="OOM70716.1"/>
    </source>
</evidence>
<protein>
    <recommendedName>
        <fullName evidence="4">DUF4282 domain-containing protein</fullName>
    </recommendedName>
</protein>
<keyword evidence="1" id="KW-0472">Membrane</keyword>
<reference evidence="2 3" key="1">
    <citation type="submission" date="2016-05" db="EMBL/GenBank/DDBJ databases">
        <title>Microbial solvent formation.</title>
        <authorList>
            <person name="Poehlein A."/>
            <person name="Montoya Solano J.D."/>
            <person name="Flitsch S."/>
            <person name="Krabben P."/>
            <person name="Duerre P."/>
            <person name="Daniel R."/>
        </authorList>
    </citation>
    <scope>NUCLEOTIDE SEQUENCE [LARGE SCALE GENOMIC DNA]</scope>
    <source>
        <strain evidence="2 3">DSM 2619</strain>
    </source>
</reference>
<evidence type="ECO:0008006" key="4">
    <source>
        <dbReference type="Google" id="ProtNLM"/>
    </source>
</evidence>